<feature type="domain" description="Aerobactin siderophore biosynthesis IucA/IucC-like C-terminal" evidence="4">
    <location>
        <begin position="368"/>
        <end position="522"/>
    </location>
</feature>
<evidence type="ECO:0000259" key="4">
    <source>
        <dbReference type="Pfam" id="PF06276"/>
    </source>
</evidence>
<dbReference type="InterPro" id="IPR022770">
    <property type="entry name" value="IucA/IucC-like_C"/>
</dbReference>
<dbReference type="Pfam" id="PF04183">
    <property type="entry name" value="IucA_IucC"/>
    <property type="match status" value="1"/>
</dbReference>
<keyword evidence="6" id="KW-1185">Reference proteome</keyword>
<evidence type="ECO:0000259" key="3">
    <source>
        <dbReference type="Pfam" id="PF04183"/>
    </source>
</evidence>
<comment type="pathway">
    <text evidence="1">Siderophore biosynthesis.</text>
</comment>
<protein>
    <recommendedName>
        <fullName evidence="7">Siderophore synthetase component</fullName>
    </recommendedName>
</protein>
<dbReference type="PANTHER" id="PTHR34384">
    <property type="entry name" value="L-2,3-DIAMINOPROPANOATE--CITRATE LIGASE"/>
    <property type="match status" value="1"/>
</dbReference>
<evidence type="ECO:0000313" key="6">
    <source>
        <dbReference type="Proteomes" id="UP000642748"/>
    </source>
</evidence>
<dbReference type="Gene3D" id="1.10.510.40">
    <property type="match status" value="1"/>
</dbReference>
<evidence type="ECO:0000256" key="1">
    <source>
        <dbReference type="ARBA" id="ARBA00004924"/>
    </source>
</evidence>
<dbReference type="InterPro" id="IPR037455">
    <property type="entry name" value="LucA/IucC-like"/>
</dbReference>
<dbReference type="GO" id="GO:0019290">
    <property type="term" value="P:siderophore biosynthetic process"/>
    <property type="evidence" value="ECO:0007669"/>
    <property type="project" value="InterPro"/>
</dbReference>
<organism evidence="5 6">
    <name type="scientific">Rugosimonospora africana</name>
    <dbReference type="NCBI Taxonomy" id="556532"/>
    <lineage>
        <taxon>Bacteria</taxon>
        <taxon>Bacillati</taxon>
        <taxon>Actinomycetota</taxon>
        <taxon>Actinomycetes</taxon>
        <taxon>Micromonosporales</taxon>
        <taxon>Micromonosporaceae</taxon>
        <taxon>Rugosimonospora</taxon>
    </lineage>
</organism>
<dbReference type="EMBL" id="BONZ01000149">
    <property type="protein sequence ID" value="GIH21633.1"/>
    <property type="molecule type" value="Genomic_DNA"/>
</dbReference>
<reference evidence="5" key="1">
    <citation type="submission" date="2021-01" db="EMBL/GenBank/DDBJ databases">
        <title>Whole genome shotgun sequence of Rugosimonospora africana NBRC 104875.</title>
        <authorList>
            <person name="Komaki H."/>
            <person name="Tamura T."/>
        </authorList>
    </citation>
    <scope>NUCLEOTIDE SEQUENCE</scope>
    <source>
        <strain evidence="5">NBRC 104875</strain>
    </source>
</reference>
<comment type="similarity">
    <text evidence="2">Belongs to the IucA/IucC family.</text>
</comment>
<dbReference type="Proteomes" id="UP000642748">
    <property type="component" value="Unassembled WGS sequence"/>
</dbReference>
<name>A0A8J3R3D3_9ACTN</name>
<dbReference type="PANTHER" id="PTHR34384:SF5">
    <property type="entry name" value="L-2,3-DIAMINOPROPANOATE--CITRATE LIGASE"/>
    <property type="match status" value="1"/>
</dbReference>
<dbReference type="AlphaFoldDB" id="A0A8J3R3D3"/>
<dbReference type="GO" id="GO:0016881">
    <property type="term" value="F:acid-amino acid ligase activity"/>
    <property type="evidence" value="ECO:0007669"/>
    <property type="project" value="UniProtKB-ARBA"/>
</dbReference>
<dbReference type="InterPro" id="IPR007310">
    <property type="entry name" value="Aerobactin_biosyn_IucA/IucC_N"/>
</dbReference>
<evidence type="ECO:0008006" key="7">
    <source>
        <dbReference type="Google" id="ProtNLM"/>
    </source>
</evidence>
<gene>
    <name evidence="5" type="ORF">Raf01_98050</name>
</gene>
<proteinExistence type="inferred from homology"/>
<evidence type="ECO:0000313" key="5">
    <source>
        <dbReference type="EMBL" id="GIH21633.1"/>
    </source>
</evidence>
<feature type="domain" description="Aerobactin siderophore biosynthesis IucA/IucC N-terminal" evidence="3">
    <location>
        <begin position="132"/>
        <end position="343"/>
    </location>
</feature>
<sequence>MKSFSLSEQLKTAAGAAGAADLARATDVIGRQLLDALVREGLSPATINCTRHGFGRSRVTKAVTEPPGLLLDRLGLSAPALTTELQNAVTNLAIAYARRRDIDAWWRTTATRSGAPDAYTVAAAMPPDEAVLALERLGTEGHNLHPCGRTRLGWSSTDTDRYDQESAGFAIRFVEIRRGAHIGDDVGALLRAGYPALSEPDDGYLLQPVHPWQLQHVLRRYYHEAFADGRLRETDANGPFGTPTTAVRTLLLEPDREGRRRYLKLSLDIQITSTRRNISVATTQNGPWLSRLLPGLLADRQALLLPEVAGSALNGTRDVAAIVRGGLHGRLEPGEVAVPATALPATSPVTGRTVLAEIVDRSGLAPLDFLAEYARVLLAPLLSLLAVGVGLEAHLQNSIPIFRSGQPTRIAFRDLGGLRINRRRLAACGVRPRLWPGSVVAVDDHASVQAKVGYTALQAHLGEVVIRLSESHAVPEAQAWRAVRDVIDELTVHADPTDRAFLFAPTMPHKALVRMRLQPGSEIYTPVPNPLRQRGPGGRP</sequence>
<evidence type="ECO:0000256" key="2">
    <source>
        <dbReference type="ARBA" id="ARBA00007832"/>
    </source>
</evidence>
<dbReference type="Pfam" id="PF06276">
    <property type="entry name" value="FhuF"/>
    <property type="match status" value="1"/>
</dbReference>
<comment type="caution">
    <text evidence="5">The sequence shown here is derived from an EMBL/GenBank/DDBJ whole genome shotgun (WGS) entry which is preliminary data.</text>
</comment>
<accession>A0A8J3R3D3</accession>